<dbReference type="OrthoDB" id="9818744at2"/>
<proteinExistence type="predicted"/>
<accession>A0A286U1F4</accession>
<comment type="caution">
    <text evidence="1">The sequence shown here is derived from an EMBL/GenBank/DDBJ whole genome shotgun (WGS) entry which is preliminary data.</text>
</comment>
<name>A0A286U1F4_9BACT</name>
<dbReference type="EMBL" id="BAOS01000028">
    <property type="protein sequence ID" value="GAX61973.1"/>
    <property type="molecule type" value="Genomic_DNA"/>
</dbReference>
<keyword evidence="1" id="KW-0456">Lyase</keyword>
<organism evidence="1 2">
    <name type="scientific">Candidatus Scalindua japonica</name>
    <dbReference type="NCBI Taxonomy" id="1284222"/>
    <lineage>
        <taxon>Bacteria</taxon>
        <taxon>Pseudomonadati</taxon>
        <taxon>Planctomycetota</taxon>
        <taxon>Candidatus Brocadiia</taxon>
        <taxon>Candidatus Brocadiales</taxon>
        <taxon>Candidatus Scalinduaceae</taxon>
        <taxon>Candidatus Scalindua</taxon>
    </lineage>
</organism>
<gene>
    <name evidence="1" type="ORF">SCALIN_C28_0175</name>
</gene>
<keyword evidence="2" id="KW-1185">Reference proteome</keyword>
<dbReference type="AlphaFoldDB" id="A0A286U1F4"/>
<evidence type="ECO:0000313" key="2">
    <source>
        <dbReference type="Proteomes" id="UP000218542"/>
    </source>
</evidence>
<dbReference type="RefSeq" id="WP_133111949.1">
    <property type="nucleotide sequence ID" value="NZ_BAOS01000028.1"/>
</dbReference>
<evidence type="ECO:0000313" key="1">
    <source>
        <dbReference type="EMBL" id="GAX61973.1"/>
    </source>
</evidence>
<dbReference type="Proteomes" id="UP000218542">
    <property type="component" value="Unassembled WGS sequence"/>
</dbReference>
<reference evidence="2" key="1">
    <citation type="journal article" date="2017" name="Environ. Microbiol. Rep.">
        <title>Genetic Diversity of Marine Anaerobic Ammonium-Oxidizing Bacteria as Revealed by Genomic and Proteomic Analyses of 'Candidatus Scalindua japonica'.</title>
        <authorList>
            <person name="Oshiki M."/>
            <person name="Mizuto K."/>
            <person name="Kimura Z."/>
            <person name="Kindaichi T."/>
            <person name="Satoh H."/>
            <person name="Okabe S."/>
        </authorList>
    </citation>
    <scope>NUCLEOTIDE SEQUENCE [LARGE SCALE GENOMIC DNA]</scope>
    <source>
        <strain evidence="2">husup-a2</strain>
    </source>
</reference>
<sequence length="299" mass="33911">MNNISDSDLQIILELSVNVGTNYLMWYGTHQDLTTKQIREEYDCCDELHKVLDDYDPDGDKGLDSKRLAVMVYEYLDNKYSKNHAILYRVGFSIAQQTLGLSARLSTSDEEDSDKSINDILPEHMKNLKSRLKGILPSDITKTVLELVRKKIEKAGLEVDIGDLLVEVFNKVAFPEKGRKFTVTMGEGQKTYQTFTEMIGDLLSCSVQGFTKSCTSLDDLNNKGKFMESTGIIVADFLKKNKHILQVNESYFLEELRQSSQSDTDQPALSFDKLVLCAIGGMVEGYWLKHQQQKYDSPN</sequence>
<dbReference type="GO" id="GO:0016829">
    <property type="term" value="F:lyase activity"/>
    <property type="evidence" value="ECO:0007669"/>
    <property type="project" value="UniProtKB-KW"/>
</dbReference>
<protein>
    <submittedName>
        <fullName evidence="1">Aspartate ammonia-lyase</fullName>
    </submittedName>
</protein>